<feature type="signal peptide" evidence="1">
    <location>
        <begin position="1"/>
        <end position="19"/>
    </location>
</feature>
<dbReference type="Pfam" id="PF00300">
    <property type="entry name" value="His_Phos_1"/>
    <property type="match status" value="1"/>
</dbReference>
<dbReference type="SUPFAM" id="SSF53254">
    <property type="entry name" value="Phosphoglycerate mutase-like"/>
    <property type="match status" value="1"/>
</dbReference>
<protein>
    <submittedName>
        <fullName evidence="2">Histidine phosphatase family protein</fullName>
    </submittedName>
</protein>
<reference evidence="2 3" key="1">
    <citation type="submission" date="2024-04" db="EMBL/GenBank/DDBJ databases">
        <title>Isolation of an actinomycete strain from pig manure.</title>
        <authorList>
            <person name="Gong T."/>
            <person name="Yu Z."/>
            <person name="An M."/>
            <person name="Wei C."/>
            <person name="Yang W."/>
            <person name="Liu L."/>
        </authorList>
    </citation>
    <scope>NUCLEOTIDE SEQUENCE [LARGE SCALE GENOMIC DNA]</scope>
    <source>
        <strain evidence="2 3">ZF39</strain>
    </source>
</reference>
<keyword evidence="1" id="KW-0732">Signal</keyword>
<dbReference type="PROSITE" id="PS51257">
    <property type="entry name" value="PROKAR_LIPOPROTEIN"/>
    <property type="match status" value="1"/>
</dbReference>
<dbReference type="Gene3D" id="3.40.50.1240">
    <property type="entry name" value="Phosphoglycerate mutase-like"/>
    <property type="match status" value="1"/>
</dbReference>
<dbReference type="InterPro" id="IPR029033">
    <property type="entry name" value="His_PPase_superfam"/>
</dbReference>
<dbReference type="InterPro" id="IPR013078">
    <property type="entry name" value="His_Pase_superF_clade-1"/>
</dbReference>
<dbReference type="EMBL" id="CP154795">
    <property type="protein sequence ID" value="XAN07655.1"/>
    <property type="molecule type" value="Genomic_DNA"/>
</dbReference>
<evidence type="ECO:0000256" key="1">
    <source>
        <dbReference type="SAM" id="SignalP"/>
    </source>
</evidence>
<accession>A0ABZ3FR59</accession>
<dbReference type="Proteomes" id="UP001442841">
    <property type="component" value="Chromosome"/>
</dbReference>
<proteinExistence type="predicted"/>
<sequence length="203" mass="21588">MTATRLGRRTVLLAAPLFAVGLSGCLGPRPEPTPSPSPDLLQLLRQGGATLYLRHPETDRGGVDQPDWPRAEQRLLSQGGEVQAMWWGRAFRHHGLTASEVLTSPSLRCQDAAEIAFGGWEVEPALTANLAVPEGAEERATQIRRLIATAPPDGSLRVLIGHASNISAITGTTITEGAGILIPPEPQAATAVVTIVDWENWAA</sequence>
<name>A0ABZ3FR59_9ACTN</name>
<keyword evidence="3" id="KW-1185">Reference proteome</keyword>
<feature type="chain" id="PRO_5045938900" evidence="1">
    <location>
        <begin position="20"/>
        <end position="203"/>
    </location>
</feature>
<evidence type="ECO:0000313" key="2">
    <source>
        <dbReference type="EMBL" id="XAN07655.1"/>
    </source>
</evidence>
<dbReference type="RefSeq" id="WP_425309108.1">
    <property type="nucleotide sequence ID" value="NZ_CP154795.1"/>
</dbReference>
<dbReference type="CDD" id="cd07067">
    <property type="entry name" value="HP_PGM_like"/>
    <property type="match status" value="1"/>
</dbReference>
<evidence type="ECO:0000313" key="3">
    <source>
        <dbReference type="Proteomes" id="UP001442841"/>
    </source>
</evidence>
<gene>
    <name evidence="2" type="ORF">AADG42_10215</name>
</gene>
<organism evidence="2 3">
    <name type="scientific">Ammonicoccus fulvus</name>
    <dbReference type="NCBI Taxonomy" id="3138240"/>
    <lineage>
        <taxon>Bacteria</taxon>
        <taxon>Bacillati</taxon>
        <taxon>Actinomycetota</taxon>
        <taxon>Actinomycetes</taxon>
        <taxon>Propionibacteriales</taxon>
        <taxon>Propionibacteriaceae</taxon>
        <taxon>Ammonicoccus</taxon>
    </lineage>
</organism>